<dbReference type="GO" id="GO:0006644">
    <property type="term" value="P:phospholipid metabolic process"/>
    <property type="evidence" value="ECO:0007669"/>
    <property type="project" value="InterPro"/>
</dbReference>
<dbReference type="AlphaFoldDB" id="A0A679FTW9"/>
<evidence type="ECO:0008006" key="5">
    <source>
        <dbReference type="Google" id="ProtNLM"/>
    </source>
</evidence>
<dbReference type="RefSeq" id="WP_033844683.1">
    <property type="nucleotide sequence ID" value="NZ_AP022557.1"/>
</dbReference>
<comment type="subcellular location">
    <subcellularLocation>
        <location evidence="1">Secreted</location>
    </subcellularLocation>
</comment>
<dbReference type="SUPFAM" id="SSF48619">
    <property type="entry name" value="Phospholipase A2, PLA2"/>
    <property type="match status" value="1"/>
</dbReference>
<evidence type="ECO:0000256" key="2">
    <source>
        <dbReference type="ARBA" id="ARBA00022525"/>
    </source>
</evidence>
<evidence type="ECO:0000313" key="4">
    <source>
        <dbReference type="Proteomes" id="UP000501421"/>
    </source>
</evidence>
<dbReference type="InterPro" id="IPR033113">
    <property type="entry name" value="PLA2_histidine"/>
</dbReference>
<sequence length="237" mass="26703">MLQNIILLSKEEQTDLFNKVEQDDTFKKLKEAMEQQYPTSTQGLQVIEAIKGEVVWDDGKAQFKSIVLLNKEKHAKLYILESQKDNNVFMYYSADVSDPENTEVLGLRTGNGEVKQLFRTEFDATFFKETNYAVQLMNRENDVEAEAFPFSFCLVECAGTYRHCGPGCGDGMSKGGGTPINAIDSCCRAHDRCYANFGWGDDCCDKELVDCVTRNKSVDYCAYLDIVVWFGGDADNC</sequence>
<protein>
    <recommendedName>
        <fullName evidence="5">Phospholipase A2 domain-containing protein</fullName>
    </recommendedName>
</protein>
<dbReference type="Proteomes" id="UP000501421">
    <property type="component" value="Chromosome"/>
</dbReference>
<accession>A0A679FTW9</accession>
<gene>
    <name evidence="3" type="ORF">GsuE55_32620</name>
</gene>
<dbReference type="GO" id="GO:0050482">
    <property type="term" value="P:arachidonate secretion"/>
    <property type="evidence" value="ECO:0007669"/>
    <property type="project" value="InterPro"/>
</dbReference>
<dbReference type="InterPro" id="IPR036444">
    <property type="entry name" value="PLipase_A2_dom_sf"/>
</dbReference>
<proteinExistence type="predicted"/>
<evidence type="ECO:0000313" key="3">
    <source>
        <dbReference type="EMBL" id="BBW98429.1"/>
    </source>
</evidence>
<dbReference type="GO" id="GO:0005576">
    <property type="term" value="C:extracellular region"/>
    <property type="evidence" value="ECO:0007669"/>
    <property type="project" value="UniProtKB-SubCell"/>
</dbReference>
<dbReference type="PROSITE" id="PS00118">
    <property type="entry name" value="PA2_HIS"/>
    <property type="match status" value="1"/>
</dbReference>
<keyword evidence="2" id="KW-0964">Secreted</keyword>
<name>A0A679FTW9_9BACL</name>
<dbReference type="EMBL" id="AP022557">
    <property type="protein sequence ID" value="BBW98429.1"/>
    <property type="molecule type" value="Genomic_DNA"/>
</dbReference>
<reference evidence="4" key="1">
    <citation type="journal article" date="2020" name="Microbiol. Resour. Announc.">
        <title>Complete Genome Sequence of Geobacillus sp. Strain E55-1, Isolated from Mine Geyser in Japan.</title>
        <authorList>
            <person name="Miyazaki K."/>
            <person name="Hase E."/>
            <person name="Tokito N."/>
        </authorList>
    </citation>
    <scope>NUCLEOTIDE SEQUENCE [LARGE SCALE GENOMIC DNA]</scope>
    <source>
        <strain evidence="4">E55-1</strain>
    </source>
</reference>
<dbReference type="GO" id="GO:0004623">
    <property type="term" value="F:phospholipase A2 activity"/>
    <property type="evidence" value="ECO:0007669"/>
    <property type="project" value="InterPro"/>
</dbReference>
<keyword evidence="4" id="KW-1185">Reference proteome</keyword>
<evidence type="ECO:0000256" key="1">
    <source>
        <dbReference type="ARBA" id="ARBA00004613"/>
    </source>
</evidence>
<dbReference type="Gene3D" id="1.20.90.10">
    <property type="entry name" value="Phospholipase A2 domain"/>
    <property type="match status" value="1"/>
</dbReference>
<organism evidence="3 4">
    <name type="scientific">Geobacillus subterraneus</name>
    <dbReference type="NCBI Taxonomy" id="129338"/>
    <lineage>
        <taxon>Bacteria</taxon>
        <taxon>Bacillati</taxon>
        <taxon>Bacillota</taxon>
        <taxon>Bacilli</taxon>
        <taxon>Bacillales</taxon>
        <taxon>Anoxybacillaceae</taxon>
        <taxon>Geobacillus</taxon>
    </lineage>
</organism>